<evidence type="ECO:0000256" key="2">
    <source>
        <dbReference type="ARBA" id="ARBA00007639"/>
    </source>
</evidence>
<feature type="signal peptide" evidence="4">
    <location>
        <begin position="1"/>
        <end position="23"/>
    </location>
</feature>
<proteinExistence type="inferred from homology"/>
<reference evidence="6" key="1">
    <citation type="submission" date="2021-04" db="EMBL/GenBank/DDBJ databases">
        <title>Pseudonocardia sp. nov., isolated from sandy soil of mangrove forest.</title>
        <authorList>
            <person name="Zan Z."/>
            <person name="Huang R."/>
            <person name="Liu W."/>
        </authorList>
    </citation>
    <scope>NUCLEOTIDE SEQUENCE</scope>
    <source>
        <strain evidence="6">S2-4</strain>
    </source>
</reference>
<evidence type="ECO:0000259" key="5">
    <source>
        <dbReference type="Pfam" id="PF13407"/>
    </source>
</evidence>
<keyword evidence="7" id="KW-1185">Reference proteome</keyword>
<evidence type="ECO:0000313" key="7">
    <source>
        <dbReference type="Proteomes" id="UP001165283"/>
    </source>
</evidence>
<evidence type="ECO:0000256" key="3">
    <source>
        <dbReference type="ARBA" id="ARBA00022729"/>
    </source>
</evidence>
<name>A0ABT1A662_9PSEU</name>
<evidence type="ECO:0000256" key="1">
    <source>
        <dbReference type="ARBA" id="ARBA00004196"/>
    </source>
</evidence>
<dbReference type="Gene3D" id="3.40.50.2300">
    <property type="match status" value="2"/>
</dbReference>
<comment type="caution">
    <text evidence="6">The sequence shown here is derived from an EMBL/GenBank/DDBJ whole genome shotgun (WGS) entry which is preliminary data.</text>
</comment>
<accession>A0ABT1A662</accession>
<evidence type="ECO:0000256" key="4">
    <source>
        <dbReference type="SAM" id="SignalP"/>
    </source>
</evidence>
<dbReference type="RefSeq" id="WP_252442646.1">
    <property type="nucleotide sequence ID" value="NZ_JAGSOV010000055.1"/>
</dbReference>
<dbReference type="SUPFAM" id="SSF53822">
    <property type="entry name" value="Periplasmic binding protein-like I"/>
    <property type="match status" value="1"/>
</dbReference>
<comment type="similarity">
    <text evidence="2">Belongs to the bacterial solute-binding protein 2 family.</text>
</comment>
<feature type="chain" id="PRO_5046939492" evidence="4">
    <location>
        <begin position="24"/>
        <end position="326"/>
    </location>
</feature>
<dbReference type="Proteomes" id="UP001165283">
    <property type="component" value="Unassembled WGS sequence"/>
</dbReference>
<dbReference type="EMBL" id="JAGSOV010000055">
    <property type="protein sequence ID" value="MCO1658494.1"/>
    <property type="molecule type" value="Genomic_DNA"/>
</dbReference>
<protein>
    <submittedName>
        <fullName evidence="6">ABC transporter substrate-binding protein</fullName>
    </submittedName>
</protein>
<dbReference type="InterPro" id="IPR028082">
    <property type="entry name" value="Peripla_BP_I"/>
</dbReference>
<dbReference type="Pfam" id="PF13407">
    <property type="entry name" value="Peripla_BP_4"/>
    <property type="match status" value="1"/>
</dbReference>
<keyword evidence="3 4" id="KW-0732">Signal</keyword>
<comment type="subcellular location">
    <subcellularLocation>
        <location evidence="1">Cell envelope</location>
    </subcellularLocation>
</comment>
<dbReference type="PROSITE" id="PS51257">
    <property type="entry name" value="PROKAR_LIPOPROTEIN"/>
    <property type="match status" value="1"/>
</dbReference>
<gene>
    <name evidence="6" type="ORF">KDL28_25850</name>
</gene>
<dbReference type="PANTHER" id="PTHR46847">
    <property type="entry name" value="D-ALLOSE-BINDING PERIPLASMIC PROTEIN-RELATED"/>
    <property type="match status" value="1"/>
</dbReference>
<organism evidence="6 7">
    <name type="scientific">Pseudonocardia humida</name>
    <dbReference type="NCBI Taxonomy" id="2800819"/>
    <lineage>
        <taxon>Bacteria</taxon>
        <taxon>Bacillati</taxon>
        <taxon>Actinomycetota</taxon>
        <taxon>Actinomycetes</taxon>
        <taxon>Pseudonocardiales</taxon>
        <taxon>Pseudonocardiaceae</taxon>
        <taxon>Pseudonocardia</taxon>
    </lineage>
</organism>
<dbReference type="InterPro" id="IPR025997">
    <property type="entry name" value="SBP_2_dom"/>
</dbReference>
<feature type="domain" description="Periplasmic binding protein" evidence="5">
    <location>
        <begin position="40"/>
        <end position="300"/>
    </location>
</feature>
<dbReference type="CDD" id="cd06309">
    <property type="entry name" value="PBP1_galactofuranose_YtfQ-like"/>
    <property type="match status" value="1"/>
</dbReference>
<evidence type="ECO:0000313" key="6">
    <source>
        <dbReference type="EMBL" id="MCO1658494.1"/>
    </source>
</evidence>
<sequence length="326" mass="34715">MRVPRRFAAAAGLLALALAGCGADTGTAVDASDASPITMGFSQVGAESEWRVANTRSVQEAAAAAGIELVFSDAQQDQDRQIEAIRSFIAKGVDVIAFSPVVETGWDPVLREARRAGIPVILTDRAIRTADPGLYRTFLGSDFLEEGNKAGTWLDDRHIRAEEPVSIVEIQGTVGSAPAIERQLAFAEAISSNPQLKIVASTSGDFTRAGGRAVMEDFLADLPDIDVLYAHNDDMGLGAIEAIEAAGKVPGRDIEIISVDGVREGLQALIDGKINYIVECNPLIGEQLMELAVKIVAGEQVLSRVVTKETVFERSAALAALPDRRY</sequence>
<dbReference type="PANTHER" id="PTHR46847:SF3">
    <property type="entry name" value="GALACTOFURANOSE-BINDING PROTEIN YTFQ"/>
    <property type="match status" value="1"/>
</dbReference>